<reference evidence="2" key="3">
    <citation type="submission" date="2018-07" db="EMBL/GenBank/DDBJ databases">
        <title>WGS assembly of Glycine max.</title>
        <authorList>
            <person name="Schmutz J."/>
            <person name="Cannon S."/>
            <person name="Schlueter J."/>
            <person name="Ma J."/>
            <person name="Mitros T."/>
            <person name="Nelson W."/>
            <person name="Hyten D."/>
            <person name="Song Q."/>
            <person name="Thelen J."/>
            <person name="Cheng J."/>
            <person name="Xu D."/>
            <person name="Hellsten U."/>
            <person name="May G."/>
            <person name="Yu Y."/>
            <person name="Sakurai T."/>
            <person name="Umezawa T."/>
            <person name="Bhattacharyya M."/>
            <person name="Sandhu D."/>
            <person name="Valliyodan B."/>
            <person name="Lindquist E."/>
            <person name="Peto M."/>
            <person name="Grant D."/>
            <person name="Shu S."/>
            <person name="Goodstein D."/>
            <person name="Barry K."/>
            <person name="Futrell-Griggs M."/>
            <person name="Abernathy B."/>
            <person name="Du J."/>
            <person name="Tian Z."/>
            <person name="Zhu L."/>
            <person name="Gill N."/>
            <person name="Joshi T."/>
            <person name="Libault M."/>
            <person name="Sethuraman A."/>
            <person name="Zhang X."/>
            <person name="Shinozaki K."/>
            <person name="Nguyen H."/>
            <person name="Wing R."/>
            <person name="Cregan P."/>
            <person name="Specht J."/>
            <person name="Grimwood J."/>
            <person name="Rokhsar D."/>
            <person name="Stacey G."/>
            <person name="Shoemaker R."/>
            <person name="Jackson S."/>
        </authorList>
    </citation>
    <scope>NUCLEOTIDE SEQUENCE</scope>
    <source>
        <tissue evidence="2">Callus</tissue>
    </source>
</reference>
<proteinExistence type="predicted"/>
<feature type="region of interest" description="Disordered" evidence="1">
    <location>
        <begin position="1"/>
        <end position="28"/>
    </location>
</feature>
<dbReference type="EMBL" id="CM000838">
    <property type="protein sequence ID" value="KRH58496.1"/>
    <property type="molecule type" value="Genomic_DNA"/>
</dbReference>
<dbReference type="AlphaFoldDB" id="A0A0R0JUR7"/>
<protein>
    <submittedName>
        <fullName evidence="2 3">Uncharacterized protein</fullName>
    </submittedName>
</protein>
<keyword evidence="4" id="KW-1185">Reference proteome</keyword>
<dbReference type="Gramene" id="KRH58496">
    <property type="protein sequence ID" value="KRH58496"/>
    <property type="gene ID" value="GLYMA_05G131600"/>
</dbReference>
<reference evidence="3" key="2">
    <citation type="submission" date="2018-02" db="UniProtKB">
        <authorList>
            <consortium name="EnsemblPlants"/>
        </authorList>
    </citation>
    <scope>IDENTIFICATION</scope>
    <source>
        <strain evidence="3">Williams 82</strain>
    </source>
</reference>
<name>A0A0R0JUR7_SOYBN</name>
<evidence type="ECO:0000256" key="1">
    <source>
        <dbReference type="SAM" id="MobiDB-lite"/>
    </source>
</evidence>
<dbReference type="Proteomes" id="UP000008827">
    <property type="component" value="Chromosome 5"/>
</dbReference>
<evidence type="ECO:0000313" key="4">
    <source>
        <dbReference type="Proteomes" id="UP000008827"/>
    </source>
</evidence>
<accession>A0A0R0JUR7</accession>
<organism evidence="2">
    <name type="scientific">Glycine max</name>
    <name type="common">Soybean</name>
    <name type="synonym">Glycine hispida</name>
    <dbReference type="NCBI Taxonomy" id="3847"/>
    <lineage>
        <taxon>Eukaryota</taxon>
        <taxon>Viridiplantae</taxon>
        <taxon>Streptophyta</taxon>
        <taxon>Embryophyta</taxon>
        <taxon>Tracheophyta</taxon>
        <taxon>Spermatophyta</taxon>
        <taxon>Magnoliopsida</taxon>
        <taxon>eudicotyledons</taxon>
        <taxon>Gunneridae</taxon>
        <taxon>Pentapetalae</taxon>
        <taxon>rosids</taxon>
        <taxon>fabids</taxon>
        <taxon>Fabales</taxon>
        <taxon>Fabaceae</taxon>
        <taxon>Papilionoideae</taxon>
        <taxon>50 kb inversion clade</taxon>
        <taxon>NPAAA clade</taxon>
        <taxon>indigoferoid/millettioid clade</taxon>
        <taxon>Phaseoleae</taxon>
        <taxon>Glycine</taxon>
        <taxon>Glycine subgen. Soja</taxon>
    </lineage>
</organism>
<evidence type="ECO:0000313" key="3">
    <source>
        <dbReference type="EnsemblPlants" id="KRH58496"/>
    </source>
</evidence>
<dbReference type="PaxDb" id="3847-GLYMA05G26191.1"/>
<evidence type="ECO:0000313" key="2">
    <source>
        <dbReference type="EMBL" id="KRH58496.1"/>
    </source>
</evidence>
<gene>
    <name evidence="2" type="ORF">GLYMA_05G131600</name>
</gene>
<reference evidence="2 3" key="1">
    <citation type="journal article" date="2010" name="Nature">
        <title>Genome sequence of the palaeopolyploid soybean.</title>
        <authorList>
            <person name="Schmutz J."/>
            <person name="Cannon S.B."/>
            <person name="Schlueter J."/>
            <person name="Ma J."/>
            <person name="Mitros T."/>
            <person name="Nelson W."/>
            <person name="Hyten D.L."/>
            <person name="Song Q."/>
            <person name="Thelen J.J."/>
            <person name="Cheng J."/>
            <person name="Xu D."/>
            <person name="Hellsten U."/>
            <person name="May G.D."/>
            <person name="Yu Y."/>
            <person name="Sakurai T."/>
            <person name="Umezawa T."/>
            <person name="Bhattacharyya M.K."/>
            <person name="Sandhu D."/>
            <person name="Valliyodan B."/>
            <person name="Lindquist E."/>
            <person name="Peto M."/>
            <person name="Grant D."/>
            <person name="Shu S."/>
            <person name="Goodstein D."/>
            <person name="Barry K."/>
            <person name="Futrell-Griggs M."/>
            <person name="Abernathy B."/>
            <person name="Du J."/>
            <person name="Tian Z."/>
            <person name="Zhu L."/>
            <person name="Gill N."/>
            <person name="Joshi T."/>
            <person name="Libault M."/>
            <person name="Sethuraman A."/>
            <person name="Zhang X.-C."/>
            <person name="Shinozaki K."/>
            <person name="Nguyen H.T."/>
            <person name="Wing R.A."/>
            <person name="Cregan P."/>
            <person name="Specht J."/>
            <person name="Grimwood J."/>
            <person name="Rokhsar D."/>
            <person name="Stacey G."/>
            <person name="Shoemaker R.C."/>
            <person name="Jackson S.A."/>
        </authorList>
    </citation>
    <scope>NUCLEOTIDE SEQUENCE</scope>
    <source>
        <strain evidence="3">cv. Williams 82</strain>
        <tissue evidence="2">Callus</tissue>
    </source>
</reference>
<dbReference type="InParanoid" id="A0A0R0JUR7"/>
<sequence>MASTSNNPPPPPLPPVNNAVPTNHANPVEPVIKGHRLHYLLTNPQIPPRYASLVDHNARNISSEFLLWEQQDELLLLSLQSTFSGKVLPRLVGRKSS</sequence>
<dbReference type="EnsemblPlants" id="KRH58496">
    <property type="protein sequence ID" value="KRH58496"/>
    <property type="gene ID" value="GLYMA_05G131600"/>
</dbReference>
<dbReference type="STRING" id="3847.A0A0R0JUR7"/>